<dbReference type="Proteomes" id="UP001497497">
    <property type="component" value="Unassembled WGS sequence"/>
</dbReference>
<sequence length="150" mass="17535">MSSYFPVNCQVCSPNMKNVDLFYKYEGLGKTYYISKGKFNTDVEAMDMCKTLCAYLAEIDDQAEGDLVIKMLESQDTTGMLIAGSDRSKEGDWKYDRTGRHVKYFNWCNGEPNNVKNEDCMGYKKGLSCMWDYSCYYRYKNFHLRYLCEV</sequence>
<evidence type="ECO:0000313" key="2">
    <source>
        <dbReference type="EMBL" id="CAL1530345.1"/>
    </source>
</evidence>
<dbReference type="Pfam" id="PF00059">
    <property type="entry name" value="Lectin_C"/>
    <property type="match status" value="1"/>
</dbReference>
<dbReference type="InterPro" id="IPR016186">
    <property type="entry name" value="C-type_lectin-like/link_sf"/>
</dbReference>
<dbReference type="EMBL" id="CAXITT010000067">
    <property type="protein sequence ID" value="CAL1530345.1"/>
    <property type="molecule type" value="Genomic_DNA"/>
</dbReference>
<dbReference type="PROSITE" id="PS50041">
    <property type="entry name" value="C_TYPE_LECTIN_2"/>
    <property type="match status" value="1"/>
</dbReference>
<evidence type="ECO:0000259" key="1">
    <source>
        <dbReference type="PROSITE" id="PS50041"/>
    </source>
</evidence>
<feature type="domain" description="C-type lectin" evidence="1">
    <location>
        <begin position="29"/>
        <end position="132"/>
    </location>
</feature>
<dbReference type="SUPFAM" id="SSF56436">
    <property type="entry name" value="C-type lectin-like"/>
    <property type="match status" value="1"/>
</dbReference>
<proteinExistence type="predicted"/>
<dbReference type="AlphaFoldDB" id="A0AAV2HA02"/>
<protein>
    <recommendedName>
        <fullName evidence="1">C-type lectin domain-containing protein</fullName>
    </recommendedName>
</protein>
<dbReference type="InterPro" id="IPR001304">
    <property type="entry name" value="C-type_lectin-like"/>
</dbReference>
<comment type="caution">
    <text evidence="2">The sequence shown here is derived from an EMBL/GenBank/DDBJ whole genome shotgun (WGS) entry which is preliminary data.</text>
</comment>
<dbReference type="Gene3D" id="3.10.100.10">
    <property type="entry name" value="Mannose-Binding Protein A, subunit A"/>
    <property type="match status" value="1"/>
</dbReference>
<dbReference type="CDD" id="cd00037">
    <property type="entry name" value="CLECT"/>
    <property type="match status" value="1"/>
</dbReference>
<keyword evidence="3" id="KW-1185">Reference proteome</keyword>
<name>A0AAV2HA02_LYMST</name>
<dbReference type="SMART" id="SM00034">
    <property type="entry name" value="CLECT"/>
    <property type="match status" value="1"/>
</dbReference>
<gene>
    <name evidence="2" type="ORF">GSLYS_00004478001</name>
</gene>
<accession>A0AAV2HA02</accession>
<organism evidence="2 3">
    <name type="scientific">Lymnaea stagnalis</name>
    <name type="common">Great pond snail</name>
    <name type="synonym">Helix stagnalis</name>
    <dbReference type="NCBI Taxonomy" id="6523"/>
    <lineage>
        <taxon>Eukaryota</taxon>
        <taxon>Metazoa</taxon>
        <taxon>Spiralia</taxon>
        <taxon>Lophotrochozoa</taxon>
        <taxon>Mollusca</taxon>
        <taxon>Gastropoda</taxon>
        <taxon>Heterobranchia</taxon>
        <taxon>Euthyneura</taxon>
        <taxon>Panpulmonata</taxon>
        <taxon>Hygrophila</taxon>
        <taxon>Lymnaeoidea</taxon>
        <taxon>Lymnaeidae</taxon>
        <taxon>Lymnaea</taxon>
    </lineage>
</organism>
<evidence type="ECO:0000313" key="3">
    <source>
        <dbReference type="Proteomes" id="UP001497497"/>
    </source>
</evidence>
<dbReference type="InterPro" id="IPR016187">
    <property type="entry name" value="CTDL_fold"/>
</dbReference>
<reference evidence="2 3" key="1">
    <citation type="submission" date="2024-04" db="EMBL/GenBank/DDBJ databases">
        <authorList>
            <consortium name="Genoscope - CEA"/>
            <person name="William W."/>
        </authorList>
    </citation>
    <scope>NUCLEOTIDE SEQUENCE [LARGE SCALE GENOMIC DNA]</scope>
</reference>